<dbReference type="AlphaFoldDB" id="A0A2X0NZP2"/>
<dbReference type="Proteomes" id="UP000249464">
    <property type="component" value="Unassembled WGS sequence"/>
</dbReference>
<reference evidence="1 2" key="1">
    <citation type="submission" date="2016-11" db="EMBL/GenBank/DDBJ databases">
        <authorList>
            <person name="Jaros S."/>
            <person name="Januszkiewicz K."/>
            <person name="Wedrychowicz H."/>
        </authorList>
    </citation>
    <scope>NUCLEOTIDE SEQUENCE [LARGE SCALE GENOMIC DNA]</scope>
</reference>
<evidence type="ECO:0000313" key="1">
    <source>
        <dbReference type="EMBL" id="SGY45004.1"/>
    </source>
</evidence>
<evidence type="ECO:0000313" key="2">
    <source>
        <dbReference type="Proteomes" id="UP000249464"/>
    </source>
</evidence>
<organism evidence="1 2">
    <name type="scientific">Microbotryum silenes-dioicae</name>
    <dbReference type="NCBI Taxonomy" id="796604"/>
    <lineage>
        <taxon>Eukaryota</taxon>
        <taxon>Fungi</taxon>
        <taxon>Dikarya</taxon>
        <taxon>Basidiomycota</taxon>
        <taxon>Pucciniomycotina</taxon>
        <taxon>Microbotryomycetes</taxon>
        <taxon>Microbotryales</taxon>
        <taxon>Microbotryaceae</taxon>
        <taxon>Microbotryum</taxon>
    </lineage>
</organism>
<accession>A0A2X0NZP2</accession>
<sequence length="50" mass="5865">MRLCARSIESTSRNLLRCEIPSTFATLGHRRVHVDLRWSKSRARTTIHED</sequence>
<proteinExistence type="predicted"/>
<dbReference type="EMBL" id="FQNC01000043">
    <property type="protein sequence ID" value="SGY45004.1"/>
    <property type="molecule type" value="Genomic_DNA"/>
</dbReference>
<protein>
    <submittedName>
        <fullName evidence="1">BQ5605_C001g00231 protein</fullName>
    </submittedName>
</protein>
<gene>
    <name evidence="1" type="primary">BQ5605_C001g00231</name>
    <name evidence="1" type="ORF">BQ5605_C001G00231</name>
</gene>
<keyword evidence="2" id="KW-1185">Reference proteome</keyword>
<name>A0A2X0NZP2_9BASI</name>